<dbReference type="InterPro" id="IPR019455">
    <property type="entry name" value="Acetolactate_synth_ssu_C"/>
</dbReference>
<feature type="domain" description="Acetolactate synthase small subunit C-terminal" evidence="2">
    <location>
        <begin position="19"/>
        <end position="79"/>
    </location>
</feature>
<dbReference type="SUPFAM" id="SSF55021">
    <property type="entry name" value="ACT-like"/>
    <property type="match status" value="1"/>
</dbReference>
<protein>
    <submittedName>
        <fullName evidence="3">Acetolactate synthase small subunit, mitochondrial</fullName>
    </submittedName>
</protein>
<dbReference type="Proteomes" id="UP000188320">
    <property type="component" value="Unassembled WGS sequence"/>
</dbReference>
<organism evidence="3 4">
    <name type="scientific">Zancudomyces culisetae</name>
    <name type="common">Gut fungus</name>
    <name type="synonym">Smittium culisetae</name>
    <dbReference type="NCBI Taxonomy" id="1213189"/>
    <lineage>
        <taxon>Eukaryota</taxon>
        <taxon>Fungi</taxon>
        <taxon>Fungi incertae sedis</taxon>
        <taxon>Zoopagomycota</taxon>
        <taxon>Kickxellomycotina</taxon>
        <taxon>Harpellomycetes</taxon>
        <taxon>Harpellales</taxon>
        <taxon>Legeriomycetaceae</taxon>
        <taxon>Zancudomyces</taxon>
    </lineage>
</organism>
<dbReference type="InterPro" id="IPR053050">
    <property type="entry name" value="ALS_regulatory_subunit"/>
</dbReference>
<gene>
    <name evidence="3" type="ORF">AX774_g1245</name>
</gene>
<dbReference type="Gene3D" id="3.30.70.1150">
    <property type="entry name" value="ACT-like. Chain A, domain 2"/>
    <property type="match status" value="1"/>
</dbReference>
<dbReference type="AlphaFoldDB" id="A0A1R1PW78"/>
<sequence length="116" mass="12548">MDPARRAEAMAEQFVNAQERLKAIKILADLFEARVADVGADSIVIEMFAKITRLDAFLELIRPFGILEAVRGGTMVMTRSSLARAPGELGSSAEAEQELPEEAVGEVPDLSHLPPS</sequence>
<dbReference type="InterPro" id="IPR045865">
    <property type="entry name" value="ACT-like_dom_sf"/>
</dbReference>
<evidence type="ECO:0000313" key="3">
    <source>
        <dbReference type="EMBL" id="OMH85221.1"/>
    </source>
</evidence>
<comment type="caution">
    <text evidence="3">The sequence shown here is derived from an EMBL/GenBank/DDBJ whole genome shotgun (WGS) entry which is preliminary data.</text>
</comment>
<dbReference type="PANTHER" id="PTHR31242:SF2">
    <property type="entry name" value="ACETOLACTATE SYNTHASE SMALL SUBUNIT, MITOCHONDRIAL"/>
    <property type="match status" value="1"/>
</dbReference>
<dbReference type="GO" id="GO:0030234">
    <property type="term" value="F:enzyme regulator activity"/>
    <property type="evidence" value="ECO:0007669"/>
    <property type="project" value="TreeGrafter"/>
</dbReference>
<proteinExistence type="predicted"/>
<name>A0A1R1PW78_ZANCU</name>
<reference evidence="4" key="1">
    <citation type="submission" date="2017-01" db="EMBL/GenBank/DDBJ databases">
        <authorList>
            <person name="Wang Y."/>
            <person name="White M."/>
            <person name="Kvist S."/>
            <person name="Moncalvo J.-M."/>
        </authorList>
    </citation>
    <scope>NUCLEOTIDE SEQUENCE [LARGE SCALE GENOMIC DNA]</scope>
    <source>
        <strain evidence="4">COL-18-3</strain>
    </source>
</reference>
<feature type="region of interest" description="Disordered" evidence="1">
    <location>
        <begin position="83"/>
        <end position="116"/>
    </location>
</feature>
<dbReference type="OrthoDB" id="2013116at2759"/>
<accession>A0A1R1PW78</accession>
<evidence type="ECO:0000256" key="1">
    <source>
        <dbReference type="SAM" id="MobiDB-lite"/>
    </source>
</evidence>
<evidence type="ECO:0000313" key="4">
    <source>
        <dbReference type="Proteomes" id="UP000188320"/>
    </source>
</evidence>
<dbReference type="GO" id="GO:0009082">
    <property type="term" value="P:branched-chain amino acid biosynthetic process"/>
    <property type="evidence" value="ECO:0007669"/>
    <property type="project" value="TreeGrafter"/>
</dbReference>
<dbReference type="GO" id="GO:0005948">
    <property type="term" value="C:acetolactate synthase complex"/>
    <property type="evidence" value="ECO:0007669"/>
    <property type="project" value="TreeGrafter"/>
</dbReference>
<dbReference type="EMBL" id="LSSK01000103">
    <property type="protein sequence ID" value="OMH85221.1"/>
    <property type="molecule type" value="Genomic_DNA"/>
</dbReference>
<keyword evidence="4" id="KW-1185">Reference proteome</keyword>
<dbReference type="GO" id="GO:0042645">
    <property type="term" value="C:mitochondrial nucleoid"/>
    <property type="evidence" value="ECO:0007669"/>
    <property type="project" value="TreeGrafter"/>
</dbReference>
<dbReference type="InterPro" id="IPR027271">
    <property type="entry name" value="Acetolactate_synth/TF_NikR_C"/>
</dbReference>
<dbReference type="PANTHER" id="PTHR31242">
    <property type="entry name" value="ACETOLACTATE SYNTHASE SMALL SUBUNIT, MITOCHONDRIAL"/>
    <property type="match status" value="1"/>
</dbReference>
<feature type="compositionally biased region" description="Acidic residues" evidence="1">
    <location>
        <begin position="95"/>
        <end position="104"/>
    </location>
</feature>
<dbReference type="Pfam" id="PF10369">
    <property type="entry name" value="ALS_ss_C"/>
    <property type="match status" value="1"/>
</dbReference>
<evidence type="ECO:0000259" key="2">
    <source>
        <dbReference type="Pfam" id="PF10369"/>
    </source>
</evidence>